<dbReference type="CDD" id="cd03047">
    <property type="entry name" value="GST_N_2"/>
    <property type="match status" value="1"/>
</dbReference>
<dbReference type="Gene3D" id="3.40.30.10">
    <property type="entry name" value="Glutaredoxin"/>
    <property type="match status" value="1"/>
</dbReference>
<dbReference type="InterPro" id="IPR040079">
    <property type="entry name" value="Glutathione_S-Trfase"/>
</dbReference>
<evidence type="ECO:0000313" key="5">
    <source>
        <dbReference type="EMBL" id="XBO37053.1"/>
    </source>
</evidence>
<dbReference type="SFLD" id="SFLDG01150">
    <property type="entry name" value="Main.1:_Beta-like"/>
    <property type="match status" value="1"/>
</dbReference>
<protein>
    <submittedName>
        <fullName evidence="5">Glutathione S-transferase family protein</fullName>
    </submittedName>
</protein>
<dbReference type="InterPro" id="IPR036282">
    <property type="entry name" value="Glutathione-S-Trfase_C_sf"/>
</dbReference>
<dbReference type="EMBL" id="CP157484">
    <property type="protein sequence ID" value="XBO37053.1"/>
    <property type="molecule type" value="Genomic_DNA"/>
</dbReference>
<dbReference type="GO" id="GO:0016740">
    <property type="term" value="F:transferase activity"/>
    <property type="evidence" value="ECO:0007669"/>
    <property type="project" value="UniProtKB-KW"/>
</dbReference>
<dbReference type="SUPFAM" id="SSF47616">
    <property type="entry name" value="GST C-terminal domain-like"/>
    <property type="match status" value="1"/>
</dbReference>
<feature type="domain" description="GST C-terminal" evidence="4">
    <location>
        <begin position="86"/>
        <end position="206"/>
    </location>
</feature>
<dbReference type="SUPFAM" id="SSF52833">
    <property type="entry name" value="Thioredoxin-like"/>
    <property type="match status" value="1"/>
</dbReference>
<proteinExistence type="inferred from homology"/>
<evidence type="ECO:0000256" key="1">
    <source>
        <dbReference type="ARBA" id="ARBA00007409"/>
    </source>
</evidence>
<dbReference type="FunFam" id="3.40.30.10:FF:000039">
    <property type="entry name" value="Glutathione S-transferase domain"/>
    <property type="match status" value="1"/>
</dbReference>
<dbReference type="SFLD" id="SFLDS00019">
    <property type="entry name" value="Glutathione_Transferase_(cytos"/>
    <property type="match status" value="1"/>
</dbReference>
<keyword evidence="2" id="KW-0808">Transferase</keyword>
<dbReference type="Gene3D" id="1.20.1050.10">
    <property type="match status" value="1"/>
</dbReference>
<dbReference type="PANTHER" id="PTHR44051">
    <property type="entry name" value="GLUTATHIONE S-TRANSFERASE-RELATED"/>
    <property type="match status" value="1"/>
</dbReference>
<dbReference type="PROSITE" id="PS50405">
    <property type="entry name" value="GST_CTER"/>
    <property type="match status" value="1"/>
</dbReference>
<feature type="domain" description="GST N-terminal" evidence="3">
    <location>
        <begin position="1"/>
        <end position="81"/>
    </location>
</feature>
<evidence type="ECO:0000259" key="3">
    <source>
        <dbReference type="PROSITE" id="PS50404"/>
    </source>
</evidence>
<gene>
    <name evidence="5" type="ORF">ABEG18_15060</name>
</gene>
<dbReference type="SFLD" id="SFLDG00358">
    <property type="entry name" value="Main_(cytGST)"/>
    <property type="match status" value="1"/>
</dbReference>
<dbReference type="InterPro" id="IPR036249">
    <property type="entry name" value="Thioredoxin-like_sf"/>
</dbReference>
<evidence type="ECO:0000256" key="2">
    <source>
        <dbReference type="ARBA" id="ARBA00022679"/>
    </source>
</evidence>
<dbReference type="PROSITE" id="PS50404">
    <property type="entry name" value="GST_NTER"/>
    <property type="match status" value="1"/>
</dbReference>
<dbReference type="AlphaFoldDB" id="A0AAU7J9U0"/>
<dbReference type="PANTHER" id="PTHR44051:SF19">
    <property type="entry name" value="DISULFIDE-BOND OXIDOREDUCTASE YFCG"/>
    <property type="match status" value="1"/>
</dbReference>
<evidence type="ECO:0000259" key="4">
    <source>
        <dbReference type="PROSITE" id="PS50405"/>
    </source>
</evidence>
<dbReference type="RefSeq" id="WP_406853876.1">
    <property type="nucleotide sequence ID" value="NZ_CP157484.1"/>
</dbReference>
<dbReference type="InterPro" id="IPR010987">
    <property type="entry name" value="Glutathione-S-Trfase_C-like"/>
</dbReference>
<dbReference type="Pfam" id="PF13417">
    <property type="entry name" value="GST_N_3"/>
    <property type="match status" value="1"/>
</dbReference>
<dbReference type="Pfam" id="PF13410">
    <property type="entry name" value="GST_C_2"/>
    <property type="match status" value="1"/>
</dbReference>
<name>A0AAU7J9U0_9HYPH</name>
<organism evidence="5">
    <name type="scientific">Alsobacter sp. KACC 23698</name>
    <dbReference type="NCBI Taxonomy" id="3149229"/>
    <lineage>
        <taxon>Bacteria</taxon>
        <taxon>Pseudomonadati</taxon>
        <taxon>Pseudomonadota</taxon>
        <taxon>Alphaproteobacteria</taxon>
        <taxon>Hyphomicrobiales</taxon>
        <taxon>Alsobacteraceae</taxon>
        <taxon>Alsobacter</taxon>
    </lineage>
</organism>
<reference evidence="5" key="1">
    <citation type="submission" date="2024-05" db="EMBL/GenBank/DDBJ databases">
        <authorList>
            <person name="Kim S."/>
            <person name="Heo J."/>
            <person name="Choi H."/>
            <person name="Choi Y."/>
            <person name="Kwon S.-W."/>
            <person name="Kim Y."/>
        </authorList>
    </citation>
    <scope>NUCLEOTIDE SEQUENCE</scope>
    <source>
        <strain evidence="5">KACC 23698</strain>
    </source>
</reference>
<comment type="similarity">
    <text evidence="1">Belongs to the GST superfamily.</text>
</comment>
<accession>A0AAU7J9U0</accession>
<sequence>MLVIWGRISSVNVQKVVFAAGELGLAFERREAGGKFGVVQTPEYKAKNPNALVPTIEDDGVVLWESNAIVRYLAARYGQGSLWPQDPAERGLADRWMDWQQTSLNPAIGPAFMNLVRLPPDQRDAAAAEAALAKSETMLAILEAHLAGSPYLAGETITMAEMVVAPSVHRWLNLPAARQSRPHVEAWYAGLFARDAARQALPLPIE</sequence>
<dbReference type="InterPro" id="IPR004045">
    <property type="entry name" value="Glutathione_S-Trfase_N"/>
</dbReference>